<feature type="compositionally biased region" description="Polar residues" evidence="2">
    <location>
        <begin position="1002"/>
        <end position="1013"/>
    </location>
</feature>
<keyword evidence="4" id="KW-1185">Reference proteome</keyword>
<dbReference type="InterPro" id="IPR052779">
    <property type="entry name" value="WDR62"/>
</dbReference>
<reference evidence="3" key="1">
    <citation type="submission" date="2020-09" db="EMBL/GenBank/DDBJ databases">
        <title>Genome-Enabled Discovery of Anthraquinone Biosynthesis in Senna tora.</title>
        <authorList>
            <person name="Kang S.-H."/>
            <person name="Pandey R.P."/>
            <person name="Lee C.-M."/>
            <person name="Sim J.-S."/>
            <person name="Jeong J.-T."/>
            <person name="Choi B.-S."/>
            <person name="Jung M."/>
            <person name="Ginzburg D."/>
            <person name="Zhao K."/>
            <person name="Won S.Y."/>
            <person name="Oh T.-J."/>
            <person name="Yu Y."/>
            <person name="Kim N.-H."/>
            <person name="Lee O.R."/>
            <person name="Lee T.-H."/>
            <person name="Bashyal P."/>
            <person name="Kim T.-S."/>
            <person name="Lee W.-H."/>
            <person name="Kawkins C."/>
            <person name="Kim C.-K."/>
            <person name="Kim J.S."/>
            <person name="Ahn B.O."/>
            <person name="Rhee S.Y."/>
            <person name="Sohng J.K."/>
        </authorList>
    </citation>
    <scope>NUCLEOTIDE SEQUENCE</scope>
    <source>
        <tissue evidence="3">Leaf</tissue>
    </source>
</reference>
<evidence type="ECO:0000256" key="1">
    <source>
        <dbReference type="PROSITE-ProRule" id="PRU00221"/>
    </source>
</evidence>
<dbReference type="PROSITE" id="PS50082">
    <property type="entry name" value="WD_REPEATS_2"/>
    <property type="match status" value="3"/>
</dbReference>
<keyword evidence="3" id="KW-0808">Transferase</keyword>
<evidence type="ECO:0000313" key="4">
    <source>
        <dbReference type="Proteomes" id="UP000634136"/>
    </source>
</evidence>
<accession>A0A835CMB5</accession>
<keyword evidence="1" id="KW-0853">WD repeat</keyword>
<feature type="region of interest" description="Disordered" evidence="2">
    <location>
        <begin position="1073"/>
        <end position="1094"/>
    </location>
</feature>
<dbReference type="EMBL" id="JAAIUW010000001">
    <property type="protein sequence ID" value="KAF7845400.1"/>
    <property type="molecule type" value="Genomic_DNA"/>
</dbReference>
<feature type="compositionally biased region" description="Basic and acidic residues" evidence="2">
    <location>
        <begin position="1076"/>
        <end position="1090"/>
    </location>
</feature>
<feature type="region of interest" description="Disordered" evidence="2">
    <location>
        <begin position="1126"/>
        <end position="1147"/>
    </location>
</feature>
<feature type="region of interest" description="Disordered" evidence="2">
    <location>
        <begin position="949"/>
        <end position="969"/>
    </location>
</feature>
<feature type="repeat" description="WD" evidence="1">
    <location>
        <begin position="559"/>
        <end position="592"/>
    </location>
</feature>
<dbReference type="InterPro" id="IPR036322">
    <property type="entry name" value="WD40_repeat_dom_sf"/>
</dbReference>
<dbReference type="SUPFAM" id="SSF50978">
    <property type="entry name" value="WD40 repeat-like"/>
    <property type="match status" value="2"/>
</dbReference>
<dbReference type="SMART" id="SM00320">
    <property type="entry name" value="WD40"/>
    <property type="match status" value="12"/>
</dbReference>
<dbReference type="PANTHER" id="PTHR45589:SF1">
    <property type="entry name" value="WD REPEAT DOMAIN 62, ISOFORM G"/>
    <property type="match status" value="1"/>
</dbReference>
<feature type="region of interest" description="Disordered" evidence="2">
    <location>
        <begin position="983"/>
        <end position="1026"/>
    </location>
</feature>
<dbReference type="InterPro" id="IPR015943">
    <property type="entry name" value="WD40/YVTN_repeat-like_dom_sf"/>
</dbReference>
<dbReference type="AlphaFoldDB" id="A0A835CMB5"/>
<dbReference type="Proteomes" id="UP000634136">
    <property type="component" value="Unassembled WGS sequence"/>
</dbReference>
<dbReference type="GO" id="GO:0016301">
    <property type="term" value="F:kinase activity"/>
    <property type="evidence" value="ECO:0007669"/>
    <property type="project" value="UniProtKB-KW"/>
</dbReference>
<evidence type="ECO:0000313" key="3">
    <source>
        <dbReference type="EMBL" id="KAF7845400.1"/>
    </source>
</evidence>
<comment type="caution">
    <text evidence="3">The sequence shown here is derived from an EMBL/GenBank/DDBJ whole genome shotgun (WGS) entry which is preliminary data.</text>
</comment>
<sequence length="1232" mass="134964">MKPSHKIKRADNSSKLVLEEIIGLTTKDSNGLASNVSTSTFAYLAGSVVIVYNLNLGTQSHLMVSHRPPKRLSCVALSQDGRFVAAGEAGRHSSVLVWDSASLSFISELKGHLFGVACISFSPNGKHLVSVGGYMYLWDWRSGELVTKLQATSSCSTISSVSFSSNAKFIVTAGKKHLKFWVLGSSRRTQLNGGLGRTACQLHGKPANLAIQRGNSFISITSSLLSNISNNNSKQASDSFPIYALTEAGILHLIDSGMAVKKSVDLKVKKAFALSTSGKLVACACNNGIVQFFSPESLEYAGSILYSQAKKFHEDKSIVSYAEVPEQDFQPLVALPDAVACQFSALEKLVVIYEDHSLYIWNIQDVNQATRCCVIISHSSCIWDIKNLCCENMHDPSLACVARGCSGGISFATCSADGTIRLWDLALQSDLPRDAMEHHSMKAELMSSSCLVTAGTFERDAVEADVGRQEFRSLAISSDGKYLAAGDCKGNLHIFNLQTSDYTCFQNAHGAEILTLSFTLGQDICEEFAKNSYYLASGGKDCIINLYDVKRNFDLINSIDDHSAAVTCIKFTSNNSKILSCSADSSLVLRDITIVDSGQKISQHHCLKASNGTVYDMAVDPTVEIALTVGQDKKINTFDITAGKLIRSYKQDKDFGHPIKVTMDPSGTYAVCSFSNKSICIYDFVTGEMVANAMGHAEVVTGVIFLPDCKHMVSVDGDGCVFVWKLPASLSSKILERIMEKCNTLSTRSFAQPSTFCHLPSYEEEFQQYKINSEDVWLLGNNSQSREGMLYPGSSHGEAIAFKFSVSRLPKWAQAKVTSSNIVCRNINNTLSEAYSLSSEVITPAEHASSPESTKTHCLSSPGGNFSNFALDNRWLSVYTVCMDALSSPEMQNLMDVKIPDFSSSLSEMIYEYLGLKKLTIAQKDLNLPAILLLIHGGQDKAEICKDQSSFGKSSRGKHGKLDHFSEQLPGCNNNDVSWCEHPEQVSGSTTERLQIDESGSDSKGTTESNLENVHSEENSDLFKQHFGSLSNTHKMKTRESFMRRYSARYIVQQDYPGDCKRLFSTPVRNITNKSSNHDVDSATHTKSEDTSLQVQEIEEVENFEQDLKNLAQSSANSVCESTRCPVKENSVDNDPREDSDQMESLHKGSELEETIIACKEALSRLDSAAESAVQLFSRLEINNSGEEIAGGTGAQLFNRATELLPTIIEKVNAVSRLVRHKKNNLCYLGLD</sequence>
<protein>
    <submittedName>
        <fullName evidence="3">Mitogen-activated protein kinase-binding protein 1 isoform X1</fullName>
    </submittedName>
</protein>
<keyword evidence="3" id="KW-0418">Kinase</keyword>
<dbReference type="Pfam" id="PF00400">
    <property type="entry name" value="WD40"/>
    <property type="match status" value="6"/>
</dbReference>
<organism evidence="3 4">
    <name type="scientific">Senna tora</name>
    <dbReference type="NCBI Taxonomy" id="362788"/>
    <lineage>
        <taxon>Eukaryota</taxon>
        <taxon>Viridiplantae</taxon>
        <taxon>Streptophyta</taxon>
        <taxon>Embryophyta</taxon>
        <taxon>Tracheophyta</taxon>
        <taxon>Spermatophyta</taxon>
        <taxon>Magnoliopsida</taxon>
        <taxon>eudicotyledons</taxon>
        <taxon>Gunneridae</taxon>
        <taxon>Pentapetalae</taxon>
        <taxon>rosids</taxon>
        <taxon>fabids</taxon>
        <taxon>Fabales</taxon>
        <taxon>Fabaceae</taxon>
        <taxon>Caesalpinioideae</taxon>
        <taxon>Cassia clade</taxon>
        <taxon>Senna</taxon>
    </lineage>
</organism>
<evidence type="ECO:0000256" key="2">
    <source>
        <dbReference type="SAM" id="MobiDB-lite"/>
    </source>
</evidence>
<dbReference type="Gene3D" id="2.130.10.10">
    <property type="entry name" value="YVTN repeat-like/Quinoprotein amine dehydrogenase"/>
    <property type="match status" value="4"/>
</dbReference>
<feature type="repeat" description="WD" evidence="1">
    <location>
        <begin position="411"/>
        <end position="425"/>
    </location>
</feature>
<feature type="compositionally biased region" description="Basic and acidic residues" evidence="2">
    <location>
        <begin position="1014"/>
        <end position="1024"/>
    </location>
</feature>
<feature type="repeat" description="WD" evidence="1">
    <location>
        <begin position="693"/>
        <end position="726"/>
    </location>
</feature>
<gene>
    <name evidence="3" type="ORF">G2W53_002305</name>
</gene>
<dbReference type="PANTHER" id="PTHR45589">
    <property type="entry name" value="WD REPEAT DOMAIN 62, ISOFORM G"/>
    <property type="match status" value="1"/>
</dbReference>
<proteinExistence type="predicted"/>
<dbReference type="OrthoDB" id="6154712at2759"/>
<dbReference type="InterPro" id="IPR001680">
    <property type="entry name" value="WD40_rpt"/>
</dbReference>
<name>A0A835CMB5_9FABA</name>